<dbReference type="Pfam" id="PF00296">
    <property type="entry name" value="Bac_luciferase"/>
    <property type="match status" value="1"/>
</dbReference>
<name>A0A6J4JRZ0_9SPHI</name>
<dbReference type="GO" id="GO:0016705">
    <property type="term" value="F:oxidoreductase activity, acting on paired donors, with incorporation or reduction of molecular oxygen"/>
    <property type="evidence" value="ECO:0007669"/>
    <property type="project" value="InterPro"/>
</dbReference>
<dbReference type="Gene3D" id="3.20.20.30">
    <property type="entry name" value="Luciferase-like domain"/>
    <property type="match status" value="1"/>
</dbReference>
<dbReference type="GO" id="GO:0005829">
    <property type="term" value="C:cytosol"/>
    <property type="evidence" value="ECO:0007669"/>
    <property type="project" value="TreeGrafter"/>
</dbReference>
<feature type="domain" description="Luciferase-like" evidence="1">
    <location>
        <begin position="16"/>
        <end position="244"/>
    </location>
</feature>
<sequence length="314" mass="34972">MKPPLQIGILDFGLRSGKVNSLLKLEDLFEYAGQADALGYSRFWIAEHYFSSVRTAWTNPVPVIPLLGAVTSRIRVGTAGILLKLHNPFHIAGTFKLYNNLFGNRIDLGLVNGGSLNEQIVAYCKAEGVSFDAAYRELLHYLRDEAGVYQQGAGAVLPPYGGTIPELWSMSTSVHGFNRALELGTNFSRSIFHTGADLAPCRDAVQEFREEFFSRYGKMPRVNLAVSGCCQESEKKAREIFEAQHLDPKLFIAGGVPEVHDAFMRLAEDFGVDEIIFKDIAKERQDRFQTLELLSESFGLTHRREVKLPAIQAA</sequence>
<reference evidence="2" key="1">
    <citation type="submission" date="2020-02" db="EMBL/GenBank/DDBJ databases">
        <authorList>
            <person name="Meier V. D."/>
        </authorList>
    </citation>
    <scope>NUCLEOTIDE SEQUENCE</scope>
    <source>
        <strain evidence="2">AVDCRST_MAG56</strain>
    </source>
</reference>
<gene>
    <name evidence="2" type="ORF">AVDCRST_MAG56-4226</name>
</gene>
<accession>A0A6J4JRZ0</accession>
<organism evidence="2">
    <name type="scientific">uncultured Cytophagales bacterium</name>
    <dbReference type="NCBI Taxonomy" id="158755"/>
    <lineage>
        <taxon>Bacteria</taxon>
        <taxon>Pseudomonadati</taxon>
        <taxon>Bacteroidota</taxon>
        <taxon>Sphingobacteriia</taxon>
        <taxon>Sphingobacteriales</taxon>
        <taxon>environmental samples</taxon>
    </lineage>
</organism>
<dbReference type="InterPro" id="IPR050766">
    <property type="entry name" value="Bact_Lucif_Oxidored"/>
</dbReference>
<protein>
    <recommendedName>
        <fullName evidence="1">Luciferase-like domain-containing protein</fullName>
    </recommendedName>
</protein>
<dbReference type="PANTHER" id="PTHR30137:SF6">
    <property type="entry name" value="LUCIFERASE-LIKE MONOOXYGENASE"/>
    <property type="match status" value="1"/>
</dbReference>
<dbReference type="EMBL" id="CADCTQ010000345">
    <property type="protein sequence ID" value="CAA9285586.1"/>
    <property type="molecule type" value="Genomic_DNA"/>
</dbReference>
<dbReference type="SUPFAM" id="SSF51679">
    <property type="entry name" value="Bacterial luciferase-like"/>
    <property type="match status" value="1"/>
</dbReference>
<dbReference type="PANTHER" id="PTHR30137">
    <property type="entry name" value="LUCIFERASE-LIKE MONOOXYGENASE"/>
    <property type="match status" value="1"/>
</dbReference>
<dbReference type="AlphaFoldDB" id="A0A6J4JRZ0"/>
<evidence type="ECO:0000259" key="1">
    <source>
        <dbReference type="Pfam" id="PF00296"/>
    </source>
</evidence>
<dbReference type="InterPro" id="IPR011251">
    <property type="entry name" value="Luciferase-like_dom"/>
</dbReference>
<proteinExistence type="predicted"/>
<dbReference type="InterPro" id="IPR036661">
    <property type="entry name" value="Luciferase-like_sf"/>
</dbReference>
<evidence type="ECO:0000313" key="2">
    <source>
        <dbReference type="EMBL" id="CAA9285586.1"/>
    </source>
</evidence>